<protein>
    <submittedName>
        <fullName evidence="1">Reverse transcriptase</fullName>
    </submittedName>
</protein>
<sequence length="89" mass="10414">MFSFEKQGGRIREERQMEAFRKVLKDCELADLDKGVANPKWWDLFTNFKVNYLQYSFSDNCPLVVSTKKMGITTIWINQGNLDLMPIGF</sequence>
<name>A0A5B6VUL7_9ROSI</name>
<gene>
    <name evidence="1" type="ORF">EPI10_023104</name>
</gene>
<dbReference type="EMBL" id="SMMG02000005">
    <property type="protein sequence ID" value="KAA3472637.1"/>
    <property type="molecule type" value="Genomic_DNA"/>
</dbReference>
<keyword evidence="1" id="KW-0695">RNA-directed DNA polymerase</keyword>
<proteinExistence type="predicted"/>
<dbReference type="GO" id="GO:0003964">
    <property type="term" value="F:RNA-directed DNA polymerase activity"/>
    <property type="evidence" value="ECO:0007669"/>
    <property type="project" value="UniProtKB-KW"/>
</dbReference>
<organism evidence="1 2">
    <name type="scientific">Gossypium australe</name>
    <dbReference type="NCBI Taxonomy" id="47621"/>
    <lineage>
        <taxon>Eukaryota</taxon>
        <taxon>Viridiplantae</taxon>
        <taxon>Streptophyta</taxon>
        <taxon>Embryophyta</taxon>
        <taxon>Tracheophyta</taxon>
        <taxon>Spermatophyta</taxon>
        <taxon>Magnoliopsida</taxon>
        <taxon>eudicotyledons</taxon>
        <taxon>Gunneridae</taxon>
        <taxon>Pentapetalae</taxon>
        <taxon>rosids</taxon>
        <taxon>malvids</taxon>
        <taxon>Malvales</taxon>
        <taxon>Malvaceae</taxon>
        <taxon>Malvoideae</taxon>
        <taxon>Gossypium</taxon>
    </lineage>
</organism>
<dbReference type="OrthoDB" id="1935929at2759"/>
<keyword evidence="2" id="KW-1185">Reference proteome</keyword>
<evidence type="ECO:0000313" key="1">
    <source>
        <dbReference type="EMBL" id="KAA3472637.1"/>
    </source>
</evidence>
<comment type="caution">
    <text evidence="1">The sequence shown here is derived from an EMBL/GenBank/DDBJ whole genome shotgun (WGS) entry which is preliminary data.</text>
</comment>
<reference evidence="2" key="1">
    <citation type="journal article" date="2019" name="Plant Biotechnol. J.">
        <title>Genome sequencing of the Australian wild diploid species Gossypium australe highlights disease resistance and delayed gland morphogenesis.</title>
        <authorList>
            <person name="Cai Y."/>
            <person name="Cai X."/>
            <person name="Wang Q."/>
            <person name="Wang P."/>
            <person name="Zhang Y."/>
            <person name="Cai C."/>
            <person name="Xu Y."/>
            <person name="Wang K."/>
            <person name="Zhou Z."/>
            <person name="Wang C."/>
            <person name="Geng S."/>
            <person name="Li B."/>
            <person name="Dong Q."/>
            <person name="Hou Y."/>
            <person name="Wang H."/>
            <person name="Ai P."/>
            <person name="Liu Z."/>
            <person name="Yi F."/>
            <person name="Sun M."/>
            <person name="An G."/>
            <person name="Cheng J."/>
            <person name="Zhang Y."/>
            <person name="Shi Q."/>
            <person name="Xie Y."/>
            <person name="Shi X."/>
            <person name="Chang Y."/>
            <person name="Huang F."/>
            <person name="Chen Y."/>
            <person name="Hong S."/>
            <person name="Mi L."/>
            <person name="Sun Q."/>
            <person name="Zhang L."/>
            <person name="Zhou B."/>
            <person name="Peng R."/>
            <person name="Zhang X."/>
            <person name="Liu F."/>
        </authorList>
    </citation>
    <scope>NUCLEOTIDE SEQUENCE [LARGE SCALE GENOMIC DNA]</scope>
    <source>
        <strain evidence="2">cv. PA1801</strain>
    </source>
</reference>
<keyword evidence="1" id="KW-0808">Transferase</keyword>
<evidence type="ECO:0000313" key="2">
    <source>
        <dbReference type="Proteomes" id="UP000325315"/>
    </source>
</evidence>
<accession>A0A5B6VUL7</accession>
<dbReference type="AlphaFoldDB" id="A0A5B6VUL7"/>
<keyword evidence="1" id="KW-0548">Nucleotidyltransferase</keyword>
<dbReference type="Proteomes" id="UP000325315">
    <property type="component" value="Unassembled WGS sequence"/>
</dbReference>